<name>A0A699IDW2_TANCI</name>
<dbReference type="InterPro" id="IPR012677">
    <property type="entry name" value="Nucleotide-bd_a/b_plait_sf"/>
</dbReference>
<dbReference type="InterPro" id="IPR036691">
    <property type="entry name" value="Endo/exonu/phosph_ase_sf"/>
</dbReference>
<dbReference type="GO" id="GO:0003964">
    <property type="term" value="F:RNA-directed DNA polymerase activity"/>
    <property type="evidence" value="ECO:0007669"/>
    <property type="project" value="UniProtKB-KW"/>
</dbReference>
<dbReference type="InterPro" id="IPR000477">
    <property type="entry name" value="RT_dom"/>
</dbReference>
<dbReference type="InterPro" id="IPR035979">
    <property type="entry name" value="RBD_domain_sf"/>
</dbReference>
<comment type="caution">
    <text evidence="4">The sequence shown here is derived from an EMBL/GenBank/DDBJ whole genome shotgun (WGS) entry which is preliminary data.</text>
</comment>
<evidence type="ECO:0000256" key="1">
    <source>
        <dbReference type="SAM" id="MobiDB-lite"/>
    </source>
</evidence>
<dbReference type="SUPFAM" id="SSF56219">
    <property type="entry name" value="DNase I-like"/>
    <property type="match status" value="1"/>
</dbReference>
<feature type="domain" description="RRM" evidence="2">
    <location>
        <begin position="34"/>
        <end position="76"/>
    </location>
</feature>
<keyword evidence="4" id="KW-0695">RNA-directed DNA polymerase</keyword>
<keyword evidence="4" id="KW-0548">Nucleotidyltransferase</keyword>
<dbReference type="EMBL" id="BKCJ010295924">
    <property type="protein sequence ID" value="GEZ57675.1"/>
    <property type="molecule type" value="Genomic_DNA"/>
</dbReference>
<reference evidence="4" key="1">
    <citation type="journal article" date="2019" name="Sci. Rep.">
        <title>Draft genome of Tanacetum cinerariifolium, the natural source of mosquito coil.</title>
        <authorList>
            <person name="Yamashiro T."/>
            <person name="Shiraishi A."/>
            <person name="Satake H."/>
            <person name="Nakayama K."/>
        </authorList>
    </citation>
    <scope>NUCLEOTIDE SEQUENCE</scope>
</reference>
<dbReference type="Pfam" id="PF00076">
    <property type="entry name" value="RRM_1"/>
    <property type="match status" value="1"/>
</dbReference>
<dbReference type="Pfam" id="PF00078">
    <property type="entry name" value="RVT_1"/>
    <property type="match status" value="1"/>
</dbReference>
<evidence type="ECO:0000259" key="2">
    <source>
        <dbReference type="Pfam" id="PF00076"/>
    </source>
</evidence>
<dbReference type="PANTHER" id="PTHR33116:SF79">
    <property type="entry name" value="REVERSE TRANSCRIPTASE DOMAIN, ZINC FINGER, CCHC-TYPE-RELATED"/>
    <property type="match status" value="1"/>
</dbReference>
<feature type="domain" description="Reverse transcriptase" evidence="3">
    <location>
        <begin position="711"/>
        <end position="910"/>
    </location>
</feature>
<dbReference type="GO" id="GO:0003723">
    <property type="term" value="F:RNA binding"/>
    <property type="evidence" value="ECO:0007669"/>
    <property type="project" value="InterPro"/>
</dbReference>
<dbReference type="Gene3D" id="3.60.10.10">
    <property type="entry name" value="Endonuclease/exonuclease/phosphatase"/>
    <property type="match status" value="1"/>
</dbReference>
<dbReference type="Gene3D" id="3.30.70.330">
    <property type="match status" value="1"/>
</dbReference>
<feature type="non-terminal residue" evidence="4">
    <location>
        <position position="963"/>
    </location>
</feature>
<keyword evidence="4" id="KW-0808">Transferase</keyword>
<sequence length="963" mass="108725">MGIDDWQEVSRKKHFNTGSHRTKKDDLNRISTSIFVANFPESTSAKELFHHCKQYGHVVDAYIPVKRTKSGKRFGFQRSPLKKGKPSVRENFAQNSRPEVRKVASSNSYVNEVKPNSSSDHCDVDSSPAIVMKEECLNSKDVSYALLGKVKEYSSLSNLKTAISNEGFAELNICYMGALWVLLEFVSTESKEQFQKNVGMGSWFSSLNHASIDFIPDGRIAWVEIEGIHLNFGQGILSNGLQLNGETFWILMIKEVPGWILNLLDESDDEEDGSMEGDINGQDFGSNGDHSDLEAVSETSFEASNGSKKSNSDDPFNIYSILNRTHKVHNVKENVENSGLVFPPGFTPPVDQVEVGSIGGNPNNAGPTGSKVHSACSGSFKKSIASGGSFLNVMEEVVKVDQTMGFNMDGCEANLSEIIKSQGADKHQLWDYLGHSIDRWQGEVVVMGDFNEVRHRSDRFGSVFNVQGADDFNSFIATVGLVEVPLALTLDRFLSDHRPILLRKVSYDYGPTPFRFFQHWLELDGFNSFVTSQWNKAPVDSAIGLRNLMGKLKFIKSCIKEWLKCNTHCNRGAMEKYKEDLRLIDSDIDSGKGSDMLVAKRIEIRNDLHNIEKLHAMDLAQKAKIKWSIKGDENSRFFHGFDKPPDQRATVDMSFLNFLSPEQQADLECDVTAEELKQAVWDCGLEKSHGLDGFSFRFYRQFWETIEKDVFKAINHFFMHADIPKGDIVSDAQSAFIKGRQILDGPFILNEVMQWCKHKKKQALIFKVDFEKAFDSVRWDFLDDVLRKFGFGNKWCEWIQKFLMSSRGSILINGSPTEEFQFFKGLKQSDPLFPFLFILVMECLHISFQKVVDAGMFTGINLNQSVNLSHLFYADDAVFVGTKVGGYMSRAETWKEVVDKVSSLLSKWKMNALSIGGRLTLLKSVLGSIPIFHVSIFRVPSSVLHKLESIRRNFFNGHDYDSR</sequence>
<dbReference type="CDD" id="cd00590">
    <property type="entry name" value="RRM_SF"/>
    <property type="match status" value="1"/>
</dbReference>
<dbReference type="AlphaFoldDB" id="A0A699IDW2"/>
<organism evidence="4">
    <name type="scientific">Tanacetum cinerariifolium</name>
    <name type="common">Dalmatian daisy</name>
    <name type="synonym">Chrysanthemum cinerariifolium</name>
    <dbReference type="NCBI Taxonomy" id="118510"/>
    <lineage>
        <taxon>Eukaryota</taxon>
        <taxon>Viridiplantae</taxon>
        <taxon>Streptophyta</taxon>
        <taxon>Embryophyta</taxon>
        <taxon>Tracheophyta</taxon>
        <taxon>Spermatophyta</taxon>
        <taxon>Magnoliopsida</taxon>
        <taxon>eudicotyledons</taxon>
        <taxon>Gunneridae</taxon>
        <taxon>Pentapetalae</taxon>
        <taxon>asterids</taxon>
        <taxon>campanulids</taxon>
        <taxon>Asterales</taxon>
        <taxon>Asteraceae</taxon>
        <taxon>Asteroideae</taxon>
        <taxon>Anthemideae</taxon>
        <taxon>Anthemidinae</taxon>
        <taxon>Tanacetum</taxon>
    </lineage>
</organism>
<gene>
    <name evidence="4" type="ORF">Tci_529648</name>
</gene>
<feature type="region of interest" description="Disordered" evidence="1">
    <location>
        <begin position="269"/>
        <end position="292"/>
    </location>
</feature>
<dbReference type="SUPFAM" id="SSF54928">
    <property type="entry name" value="RNA-binding domain, RBD"/>
    <property type="match status" value="1"/>
</dbReference>
<protein>
    <submittedName>
        <fullName evidence="4">RNA-directed DNA polymerase, eukaryota, reverse transcriptase zinc-binding domain protein</fullName>
    </submittedName>
</protein>
<evidence type="ECO:0000313" key="4">
    <source>
        <dbReference type="EMBL" id="GEZ57675.1"/>
    </source>
</evidence>
<accession>A0A699IDW2</accession>
<dbReference type="InterPro" id="IPR000504">
    <property type="entry name" value="RRM_dom"/>
</dbReference>
<evidence type="ECO:0000259" key="3">
    <source>
        <dbReference type="Pfam" id="PF00078"/>
    </source>
</evidence>
<dbReference type="PANTHER" id="PTHR33116">
    <property type="entry name" value="REVERSE TRANSCRIPTASE ZINC-BINDING DOMAIN-CONTAINING PROTEIN-RELATED-RELATED"/>
    <property type="match status" value="1"/>
</dbReference>
<proteinExistence type="predicted"/>